<dbReference type="Gene3D" id="3.20.20.140">
    <property type="entry name" value="Metal-dependent hydrolases"/>
    <property type="match status" value="1"/>
</dbReference>
<dbReference type="InterPro" id="IPR011708">
    <property type="entry name" value="DNA_pol3_alpha_NTPase_dom"/>
</dbReference>
<dbReference type="SMART" id="SM00481">
    <property type="entry name" value="POLIIIAc"/>
    <property type="match status" value="1"/>
</dbReference>
<dbReference type="CDD" id="cd04485">
    <property type="entry name" value="DnaE_OBF"/>
    <property type="match status" value="1"/>
</dbReference>
<dbReference type="Gene3D" id="2.40.50.140">
    <property type="entry name" value="Nucleic acid-binding proteins"/>
    <property type="match status" value="1"/>
</dbReference>
<dbReference type="InterPro" id="IPR029460">
    <property type="entry name" value="DNAPol_HHH"/>
</dbReference>
<proteinExistence type="predicted"/>
<dbReference type="NCBIfam" id="TIGR00594">
    <property type="entry name" value="polc"/>
    <property type="match status" value="1"/>
</dbReference>
<keyword evidence="4" id="KW-0808">Transferase</keyword>
<organism evidence="10 11">
    <name type="scientific">Candidatus Shapirobacteria bacterium CG06_land_8_20_14_3_00_40_12</name>
    <dbReference type="NCBI Taxonomy" id="1974881"/>
    <lineage>
        <taxon>Bacteria</taxon>
        <taxon>Candidatus Shapironibacteriota</taxon>
    </lineage>
</organism>
<dbReference type="NCBIfam" id="NF004226">
    <property type="entry name" value="PRK05673.1"/>
    <property type="match status" value="1"/>
</dbReference>
<dbReference type="InterPro" id="IPR040982">
    <property type="entry name" value="DNA_pol3_finger"/>
</dbReference>
<feature type="domain" description="Polymerase/histidinol phosphatase N-terminal" evidence="9">
    <location>
        <begin position="5"/>
        <end position="72"/>
    </location>
</feature>
<evidence type="ECO:0000256" key="4">
    <source>
        <dbReference type="ARBA" id="ARBA00022679"/>
    </source>
</evidence>
<evidence type="ECO:0000259" key="9">
    <source>
        <dbReference type="SMART" id="SM00481"/>
    </source>
</evidence>
<dbReference type="GO" id="GO:0008408">
    <property type="term" value="F:3'-5' exonuclease activity"/>
    <property type="evidence" value="ECO:0007669"/>
    <property type="project" value="InterPro"/>
</dbReference>
<comment type="subcellular location">
    <subcellularLocation>
        <location evidence="1">Cytoplasm</location>
    </subcellularLocation>
</comment>
<dbReference type="PANTHER" id="PTHR32294">
    <property type="entry name" value="DNA POLYMERASE III SUBUNIT ALPHA"/>
    <property type="match status" value="1"/>
</dbReference>
<dbReference type="InterPro" id="IPR004013">
    <property type="entry name" value="PHP_dom"/>
</dbReference>
<dbReference type="InterPro" id="IPR004365">
    <property type="entry name" value="NA-bd_OB_tRNA"/>
</dbReference>
<comment type="caution">
    <text evidence="10">The sequence shown here is derived from an EMBL/GenBank/DDBJ whole genome shotgun (WGS) entry which is preliminary data.</text>
</comment>
<keyword evidence="5" id="KW-0548">Nucleotidyltransferase</keyword>
<protein>
    <recommendedName>
        <fullName evidence="3">DNA polymerase III subunit alpha</fullName>
        <ecNumber evidence="2">2.7.7.7</ecNumber>
    </recommendedName>
</protein>
<dbReference type="EMBL" id="PEWA01000041">
    <property type="protein sequence ID" value="PIU73309.1"/>
    <property type="molecule type" value="Genomic_DNA"/>
</dbReference>
<dbReference type="InterPro" id="IPR003141">
    <property type="entry name" value="Pol/His_phosphatase_N"/>
</dbReference>
<dbReference type="Gene3D" id="1.10.150.870">
    <property type="match status" value="1"/>
</dbReference>
<evidence type="ECO:0000256" key="8">
    <source>
        <dbReference type="ARBA" id="ARBA00049244"/>
    </source>
</evidence>
<dbReference type="AlphaFoldDB" id="A0A2M7ARQ2"/>
<dbReference type="Pfam" id="PF02811">
    <property type="entry name" value="PHP"/>
    <property type="match status" value="1"/>
</dbReference>
<sequence>MPDFVHLHLHTEYSLLDGLTKIKKLATALKDFDMKACAITDHGNMYGAIEFYKTMTKNNIKPIIGCEAYICPGSRQKKTSQNRKSYHLILLAKNYRGYQNLIKIVSIGHLEGFYYKPRIDWEILEKYHQDLICTSACPQGEVGSLILNNQYDSACDIAKKFQQLFGTDYYLEIQRHPDGGKDIEKFGEGIVKISRDLGIPLVATNDSHYLKKEEAFAQDVLVMINTQTTASTPNRMSMYDTPDYYVKNQNEMISLYPDLPDAIKNTEKISDMCNLEIELGKWFFPKFKLPPKTNAEEYLRKITQIHAKDYFGKITPEIKNRLDYELGVICPKGYAPYFLIMKDFIEWCEQNDTPTNTRGSASGSLVSFVLGITSVDPLVYQLPFERFLNKDRPSPPDIDLDVADDQRQEMLYHISDKYGADAVAQICTFGRMMARGAVRDTARALGYEYAVGDKISKLIPLGSQGFPMSIDKALNTTPELQMMFDTDPDAKKILSTAKQIEGCARHISIHACGLVISPTTINDFCPTQTETGGDKPITQYEFHACEDIGLIKYDILGIRNLSFLRQAVINVRKIKKIDINLRKISLDDKKTFDMLSRGDTMGVFQLGGEGMTKWLKELKPNRVEDLMAMVALYRPGPMAIIPEYIARKNDPKKISYFDPKMEKFLNKSYGLLVYQDDCLYTAIELAGYDWVTVDKFRKAIGKKIPEEMNAQKEKFIEGCVKNGYTKEKAEEIFGYIEPFTSYGFNKAHAASYGMLAYRTAYMKANYPVEYMCALLTAEANDSEKVSAGIEECRHLGIVVSPPDINLSQKGFEMEENSESLEKMSIRIGLSAIKNVGDVAIDLILKERNIKGVFKNFSDFCLRVSGQKVNKKVLESLIKVGTFDKFAERNAILAGLEIIRSSCDRITSKRSNGQFGLFDGSEEKGQQAIVDKFPSVSAMTEKDRLDQEKQLLGIYVTENPISKILLPFRQASLPKISEILNREDNLTVKFVGVVTRFKVIRTKKDNSPMAFVTISDESGEIEAVVFPKAYQNHLSLLKDNQAVYIEGKTNSRNDTKSVLIDLLAGNLPDTVKKFDFIIEVPQGSSQNQLMELNRLLKDNPNGHRGLIILPNGKQIPLSYGVKYSQKLQQEIDSILNSR</sequence>
<gene>
    <name evidence="10" type="ORF">COS78_03065</name>
</gene>
<keyword evidence="6" id="KW-0235">DNA replication</keyword>
<dbReference type="GO" id="GO:0005737">
    <property type="term" value="C:cytoplasm"/>
    <property type="evidence" value="ECO:0007669"/>
    <property type="project" value="UniProtKB-SubCell"/>
</dbReference>
<evidence type="ECO:0000256" key="7">
    <source>
        <dbReference type="ARBA" id="ARBA00022932"/>
    </source>
</evidence>
<dbReference type="Pfam" id="PF01336">
    <property type="entry name" value="tRNA_anti-codon"/>
    <property type="match status" value="1"/>
</dbReference>
<dbReference type="Gene3D" id="1.10.10.1600">
    <property type="entry name" value="Bacterial DNA polymerase III alpha subunit, thumb domain"/>
    <property type="match status" value="1"/>
</dbReference>
<evidence type="ECO:0000256" key="6">
    <source>
        <dbReference type="ARBA" id="ARBA00022705"/>
    </source>
</evidence>
<dbReference type="InterPro" id="IPR012340">
    <property type="entry name" value="NA-bd_OB-fold"/>
</dbReference>
<dbReference type="PANTHER" id="PTHR32294:SF0">
    <property type="entry name" value="DNA POLYMERASE III SUBUNIT ALPHA"/>
    <property type="match status" value="1"/>
</dbReference>
<dbReference type="CDD" id="cd12113">
    <property type="entry name" value="PHP_PolIIIA_DnaE3"/>
    <property type="match status" value="1"/>
</dbReference>
<comment type="catalytic activity">
    <reaction evidence="8">
        <text>DNA(n) + a 2'-deoxyribonucleoside 5'-triphosphate = DNA(n+1) + diphosphate</text>
        <dbReference type="Rhea" id="RHEA:22508"/>
        <dbReference type="Rhea" id="RHEA-COMP:17339"/>
        <dbReference type="Rhea" id="RHEA-COMP:17340"/>
        <dbReference type="ChEBI" id="CHEBI:33019"/>
        <dbReference type="ChEBI" id="CHEBI:61560"/>
        <dbReference type="ChEBI" id="CHEBI:173112"/>
        <dbReference type="EC" id="2.7.7.7"/>
    </reaction>
</comment>
<dbReference type="InterPro" id="IPR016195">
    <property type="entry name" value="Pol/histidinol_Pase-like"/>
</dbReference>
<evidence type="ECO:0000313" key="10">
    <source>
        <dbReference type="EMBL" id="PIU73309.1"/>
    </source>
</evidence>
<evidence type="ECO:0000256" key="1">
    <source>
        <dbReference type="ARBA" id="ARBA00004496"/>
    </source>
</evidence>
<dbReference type="GO" id="GO:0006260">
    <property type="term" value="P:DNA replication"/>
    <property type="evidence" value="ECO:0007669"/>
    <property type="project" value="UniProtKB-KW"/>
</dbReference>
<dbReference type="GO" id="GO:0003676">
    <property type="term" value="F:nucleic acid binding"/>
    <property type="evidence" value="ECO:0007669"/>
    <property type="project" value="InterPro"/>
</dbReference>
<reference evidence="11" key="1">
    <citation type="submission" date="2017-09" db="EMBL/GenBank/DDBJ databases">
        <title>Depth-based differentiation of microbial function through sediment-hosted aquifers and enrichment of novel symbionts in the deep terrestrial subsurface.</title>
        <authorList>
            <person name="Probst A.J."/>
            <person name="Ladd B."/>
            <person name="Jarett J.K."/>
            <person name="Geller-Mcgrath D.E."/>
            <person name="Sieber C.M.K."/>
            <person name="Emerson J.B."/>
            <person name="Anantharaman K."/>
            <person name="Thomas B.C."/>
            <person name="Malmstrom R."/>
            <person name="Stieglmeier M."/>
            <person name="Klingl A."/>
            <person name="Woyke T."/>
            <person name="Ryan C.M."/>
            <person name="Banfield J.F."/>
        </authorList>
    </citation>
    <scope>NUCLEOTIDE SEQUENCE [LARGE SCALE GENOMIC DNA]</scope>
</reference>
<dbReference type="Pfam" id="PF14579">
    <property type="entry name" value="HHH_6"/>
    <property type="match status" value="1"/>
</dbReference>
<evidence type="ECO:0000256" key="5">
    <source>
        <dbReference type="ARBA" id="ARBA00022695"/>
    </source>
</evidence>
<dbReference type="SUPFAM" id="SSF50249">
    <property type="entry name" value="Nucleic acid-binding proteins"/>
    <property type="match status" value="1"/>
</dbReference>
<dbReference type="Proteomes" id="UP000231407">
    <property type="component" value="Unassembled WGS sequence"/>
</dbReference>
<evidence type="ECO:0000256" key="3">
    <source>
        <dbReference type="ARBA" id="ARBA00019114"/>
    </source>
</evidence>
<dbReference type="SUPFAM" id="SSF89550">
    <property type="entry name" value="PHP domain-like"/>
    <property type="match status" value="1"/>
</dbReference>
<keyword evidence="7" id="KW-0239">DNA-directed DNA polymerase</keyword>
<accession>A0A2M7ARQ2</accession>
<dbReference type="GO" id="GO:0003887">
    <property type="term" value="F:DNA-directed DNA polymerase activity"/>
    <property type="evidence" value="ECO:0007669"/>
    <property type="project" value="UniProtKB-KW"/>
</dbReference>
<dbReference type="InterPro" id="IPR041931">
    <property type="entry name" value="DNA_pol3_alpha_thumb_dom"/>
</dbReference>
<evidence type="ECO:0000256" key="2">
    <source>
        <dbReference type="ARBA" id="ARBA00012417"/>
    </source>
</evidence>
<dbReference type="InterPro" id="IPR004805">
    <property type="entry name" value="DnaE2/DnaE/PolC"/>
</dbReference>
<dbReference type="EC" id="2.7.7.7" evidence="2"/>
<dbReference type="Pfam" id="PF17657">
    <property type="entry name" value="DNA_pol3_finger"/>
    <property type="match status" value="1"/>
</dbReference>
<evidence type="ECO:0000313" key="11">
    <source>
        <dbReference type="Proteomes" id="UP000231407"/>
    </source>
</evidence>
<name>A0A2M7ARQ2_9BACT</name>
<dbReference type="Pfam" id="PF07733">
    <property type="entry name" value="DNA_pol3_alpha"/>
    <property type="match status" value="1"/>
</dbReference>